<dbReference type="InterPro" id="IPR036188">
    <property type="entry name" value="FAD/NAD-bd_sf"/>
</dbReference>
<dbReference type="PANTHER" id="PTHR42720">
    <property type="entry name" value="GLYCEROL-3-PHOSPHATE DEHYDROGENASE"/>
    <property type="match status" value="1"/>
</dbReference>
<comment type="caution">
    <text evidence="3">The sequence shown here is derived from an EMBL/GenBank/DDBJ whole genome shotgun (WGS) entry which is preliminary data.</text>
</comment>
<evidence type="ECO:0000259" key="2">
    <source>
        <dbReference type="Pfam" id="PF04324"/>
    </source>
</evidence>
<dbReference type="InterPro" id="IPR052745">
    <property type="entry name" value="G3P_Oxidase/Oxidoreductase"/>
</dbReference>
<protein>
    <submittedName>
        <fullName evidence="3">FAD-dependent oxidoreductase</fullName>
    </submittedName>
</protein>
<dbReference type="PANTHER" id="PTHR42720:SF1">
    <property type="entry name" value="GLYCEROL 3-PHOSPHATE OXIDASE"/>
    <property type="match status" value="1"/>
</dbReference>
<dbReference type="SUPFAM" id="SSF51905">
    <property type="entry name" value="FAD/NAD(P)-binding domain"/>
    <property type="match status" value="1"/>
</dbReference>
<dbReference type="Proteomes" id="UP001194098">
    <property type="component" value="Unassembled WGS sequence"/>
</dbReference>
<dbReference type="RefSeq" id="WP_171779735.1">
    <property type="nucleotide sequence ID" value="NZ_JABAGV010000115.1"/>
</dbReference>
<dbReference type="AlphaFoldDB" id="A0AAW3WG66"/>
<dbReference type="InterPro" id="IPR041854">
    <property type="entry name" value="BFD-like_2Fe2S-bd_dom_sf"/>
</dbReference>
<dbReference type="InterPro" id="IPR007419">
    <property type="entry name" value="BFD-like_2Fe2S-bd_dom"/>
</dbReference>
<dbReference type="Pfam" id="PF04324">
    <property type="entry name" value="Fer2_BFD"/>
    <property type="match status" value="1"/>
</dbReference>
<dbReference type="Pfam" id="PF01266">
    <property type="entry name" value="DAO"/>
    <property type="match status" value="1"/>
</dbReference>
<accession>A0AAW3WG66</accession>
<feature type="domain" description="BFD-like [2Fe-2S]-binding" evidence="2">
    <location>
        <begin position="378"/>
        <end position="431"/>
    </location>
</feature>
<dbReference type="InterPro" id="IPR006076">
    <property type="entry name" value="FAD-dep_OxRdtase"/>
</dbReference>
<proteinExistence type="predicted"/>
<gene>
    <name evidence="3" type="ORF">HGI39_24070</name>
</gene>
<evidence type="ECO:0000313" key="4">
    <source>
        <dbReference type="Proteomes" id="UP001194098"/>
    </source>
</evidence>
<reference evidence="3" key="2">
    <citation type="journal article" date="2022" name="Nat. Biotechnol.">
        <title>Carbon-negative production of acetone and isopropanol by gas fermentation at industrial pilot scale.</title>
        <authorList>
            <person name="Liew F.E."/>
            <person name="Nogle R."/>
            <person name="Abdalla T."/>
            <person name="Rasor B.J."/>
            <person name="Canter C."/>
            <person name="Jensen R.O."/>
            <person name="Wang L."/>
            <person name="Strutz J."/>
            <person name="Chirania P."/>
            <person name="De Tissera S."/>
            <person name="Mueller A.P."/>
            <person name="Ruan Z."/>
            <person name="Gao A."/>
            <person name="Tran L."/>
            <person name="Engle N.L."/>
            <person name="Bromley J.C."/>
            <person name="Daniell J."/>
            <person name="Conrado R."/>
            <person name="Tschaplinski T.J."/>
            <person name="Giannone R.J."/>
            <person name="Hettich R.L."/>
            <person name="Karim A.S."/>
            <person name="Simpson S.D."/>
            <person name="Brown S.D."/>
            <person name="Leang C."/>
            <person name="Jewett M.C."/>
            <person name="Kopke M."/>
        </authorList>
    </citation>
    <scope>NUCLEOTIDE SEQUENCE</scope>
    <source>
        <strain evidence="3">DJ015</strain>
    </source>
</reference>
<dbReference type="EMBL" id="JABAGV010000115">
    <property type="protein sequence ID" value="MBC2477711.1"/>
    <property type="molecule type" value="Genomic_DNA"/>
</dbReference>
<feature type="domain" description="FAD dependent oxidoreductase" evidence="1">
    <location>
        <begin position="4"/>
        <end position="198"/>
    </location>
</feature>
<reference evidence="3" key="1">
    <citation type="submission" date="2020-04" db="EMBL/GenBank/DDBJ databases">
        <authorList>
            <person name="Brown S."/>
        </authorList>
    </citation>
    <scope>NUCLEOTIDE SEQUENCE</scope>
    <source>
        <strain evidence="3">DJ015</strain>
    </source>
</reference>
<evidence type="ECO:0000259" key="1">
    <source>
        <dbReference type="Pfam" id="PF01266"/>
    </source>
</evidence>
<dbReference type="Gene3D" id="1.10.10.1100">
    <property type="entry name" value="BFD-like [2Fe-2S]-binding domain"/>
    <property type="match status" value="1"/>
</dbReference>
<dbReference type="Gene3D" id="3.30.9.10">
    <property type="entry name" value="D-Amino Acid Oxidase, subunit A, domain 2"/>
    <property type="match status" value="1"/>
</dbReference>
<organism evidence="3 4">
    <name type="scientific">Clostridium beijerinckii</name>
    <name type="common">Clostridium MP</name>
    <dbReference type="NCBI Taxonomy" id="1520"/>
    <lineage>
        <taxon>Bacteria</taxon>
        <taxon>Bacillati</taxon>
        <taxon>Bacillota</taxon>
        <taxon>Clostridia</taxon>
        <taxon>Eubacteriales</taxon>
        <taxon>Clostridiaceae</taxon>
        <taxon>Clostridium</taxon>
    </lineage>
</organism>
<name>A0AAW3WG66_CLOBE</name>
<dbReference type="Gene3D" id="3.50.50.60">
    <property type="entry name" value="FAD/NAD(P)-binding domain"/>
    <property type="match status" value="1"/>
</dbReference>
<sequence>MDYDVLILGGGIIGCAVAYELSKYNINIALIEKGYDVANDISFANTAVVYDGSESSSSKMALLEKRGIDIIRKHCKKVNVRYNKIGSLRLFLDESGELLNKVYSDSMERGIDGVRIIDSDELYNVEPSLNLKANKAIYSENTSIISPYNLAVSYAEIAVDNGVNFRLEEEVIDIKTISKGFRVTTNKNKFTCKLVINTIPNESFNDMCGNVTSEMKNKKVKCIIVKKSIGDNLKKIIIEDIDEENSMIKVPISENENLIGIKISDNFSAKLELPERILKNIKKESIVNIFTEVYSENDMLIDDSNLEAGYIKVVGNHYAKISVAPAIAQDIEKKVKVSMNITKKKDYIDKKRETYIFREMTKDQINRIISLDKRYGNIICNCNNISEGEIIDSIRRPLGARTVEGVKRRTGIGLGNCNGSSCNIKIIKILAREMDKSVLDIVDDSMDSQILVGRIKEFNEIYIGVISNA</sequence>
<evidence type="ECO:0000313" key="3">
    <source>
        <dbReference type="EMBL" id="MBC2477711.1"/>
    </source>
</evidence>
<dbReference type="CDD" id="cd19946">
    <property type="entry name" value="GlpA-like_Fer2_BFD-like"/>
    <property type="match status" value="1"/>
</dbReference>